<keyword evidence="4" id="KW-0862">Zinc</keyword>
<evidence type="ECO:0000256" key="4">
    <source>
        <dbReference type="ARBA" id="ARBA00022833"/>
    </source>
</evidence>
<feature type="domain" description="PHD-type" evidence="7">
    <location>
        <begin position="1073"/>
        <end position="1123"/>
    </location>
</feature>
<feature type="compositionally biased region" description="Polar residues" evidence="6">
    <location>
        <begin position="606"/>
        <end position="621"/>
    </location>
</feature>
<evidence type="ECO:0000256" key="2">
    <source>
        <dbReference type="ARBA" id="ARBA00022723"/>
    </source>
</evidence>
<feature type="region of interest" description="Disordered" evidence="6">
    <location>
        <begin position="538"/>
        <end position="565"/>
    </location>
</feature>
<feature type="compositionally biased region" description="Basic and acidic residues" evidence="6">
    <location>
        <begin position="441"/>
        <end position="459"/>
    </location>
</feature>
<keyword evidence="9" id="KW-1185">Reference proteome</keyword>
<evidence type="ECO:0000256" key="3">
    <source>
        <dbReference type="ARBA" id="ARBA00022771"/>
    </source>
</evidence>
<dbReference type="InterPro" id="IPR013083">
    <property type="entry name" value="Znf_RING/FYVE/PHD"/>
</dbReference>
<evidence type="ECO:0000313" key="9">
    <source>
        <dbReference type="Proteomes" id="UP000660262"/>
    </source>
</evidence>
<dbReference type="InterPro" id="IPR019787">
    <property type="entry name" value="Znf_PHD-finger"/>
</dbReference>
<feature type="compositionally biased region" description="Low complexity" evidence="6">
    <location>
        <begin position="480"/>
        <end position="492"/>
    </location>
</feature>
<gene>
    <name evidence="8" type="ORF">PPROV_000080100</name>
</gene>
<dbReference type="SMART" id="SM00249">
    <property type="entry name" value="PHD"/>
    <property type="match status" value="1"/>
</dbReference>
<evidence type="ECO:0000256" key="1">
    <source>
        <dbReference type="ARBA" id="ARBA00004123"/>
    </source>
</evidence>
<dbReference type="PROSITE" id="PS50016">
    <property type="entry name" value="ZF_PHD_2"/>
    <property type="match status" value="1"/>
</dbReference>
<proteinExistence type="predicted"/>
<dbReference type="OrthoDB" id="10062843at2759"/>
<reference evidence="8" key="1">
    <citation type="submission" date="2020-10" db="EMBL/GenBank/DDBJ databases">
        <title>Unveiling of a novel bifunctional photoreceptor, Dualchrome1, isolated from a cosmopolitan green alga.</title>
        <authorList>
            <person name="Suzuki S."/>
            <person name="Kawachi M."/>
        </authorList>
    </citation>
    <scope>NUCLEOTIDE SEQUENCE</scope>
    <source>
        <strain evidence="8">NIES 2893</strain>
    </source>
</reference>
<dbReference type="SUPFAM" id="SSF57903">
    <property type="entry name" value="FYVE/PHD zinc finger"/>
    <property type="match status" value="1"/>
</dbReference>
<dbReference type="Proteomes" id="UP000660262">
    <property type="component" value="Unassembled WGS sequence"/>
</dbReference>
<evidence type="ECO:0000313" key="8">
    <source>
        <dbReference type="EMBL" id="GHP02045.1"/>
    </source>
</evidence>
<organism evidence="8 9">
    <name type="scientific">Pycnococcus provasolii</name>
    <dbReference type="NCBI Taxonomy" id="41880"/>
    <lineage>
        <taxon>Eukaryota</taxon>
        <taxon>Viridiplantae</taxon>
        <taxon>Chlorophyta</taxon>
        <taxon>Pseudoscourfieldiophyceae</taxon>
        <taxon>Pseudoscourfieldiales</taxon>
        <taxon>Pycnococcaceae</taxon>
        <taxon>Pycnococcus</taxon>
    </lineage>
</organism>
<feature type="region of interest" description="Disordered" evidence="6">
    <location>
        <begin position="136"/>
        <end position="172"/>
    </location>
</feature>
<dbReference type="PANTHER" id="PTHR45915:SF2">
    <property type="entry name" value="TOUTATIS, ISOFORM E"/>
    <property type="match status" value="1"/>
</dbReference>
<comment type="subcellular location">
    <subcellularLocation>
        <location evidence="1">Nucleus</location>
    </subcellularLocation>
</comment>
<dbReference type="GO" id="GO:0005634">
    <property type="term" value="C:nucleus"/>
    <property type="evidence" value="ECO:0007669"/>
    <property type="project" value="UniProtKB-SubCell"/>
</dbReference>
<protein>
    <recommendedName>
        <fullName evidence="7">PHD-type domain-containing protein</fullName>
    </recommendedName>
</protein>
<dbReference type="AlphaFoldDB" id="A0A830H4S6"/>
<evidence type="ECO:0000259" key="7">
    <source>
        <dbReference type="PROSITE" id="PS50016"/>
    </source>
</evidence>
<feature type="region of interest" description="Disordered" evidence="6">
    <location>
        <begin position="418"/>
        <end position="496"/>
    </location>
</feature>
<dbReference type="InterPro" id="IPR011011">
    <property type="entry name" value="Znf_FYVE_PHD"/>
</dbReference>
<accession>A0A830H4S6</accession>
<feature type="region of interest" description="Disordered" evidence="6">
    <location>
        <begin position="582"/>
        <end position="621"/>
    </location>
</feature>
<sequence length="1191" mass="129946">MAEDESQQQQQHLRGCVFGNNNSGGFMVDPRSLAADGLPLPPPPLSYSQRAPFTQDSGSTFVPAVFASQQQQQHHAPFVSQSQANGHHWGTFAAPTTIRNTAATDIHNNNRLPQTQNSRGAKLVEMAHSQYLRMLQQRQGSADSPSPHEMQRQNQSADAGDVQPLPPTQEARGFHHGEYTLDIRSQQQQQQQNRYFLGSMAAPLPPPAPPAAGGTFDGDSLPPPYSDSLPRLPGNRDTTWTTEQSQGGVQTQQQHPSTSLPISSADHHHRGWLIRASQAGGEAAAAAAAEAGTRTLTTSASQLRQSFNGGQSTGAGASTMRLAPRLTAPATQQHQQQTQQASLASLKRITTEAARRGAALALGRHGYEESKKRDELASHLREQAEHAQNASANAFTQLTSRFEEMAREVAHLRAELTTARMTQQTEQRTVHSPPEDDDDLQTERREKDDTIEVPKHRDLPAPTPSSPKVLLLEWYKTDDPSSGSPQPQLSQQKTNSATSIDVDDLLQRVASIPRWAHIHKTLAINLDTHTEAHSAQVALQSPSYPKVACPESENTDPVDENHGFVHRNDDADATMTQAAYPENGATQSFGDDMPSRQVLQRKRKSSMSPASAANTSQKKTKTISTAMVANQHHHKVAVRSASKRGILIAPDMLATSDLVVPGSRVEVLWKEPCTQKDMWYTAKVLKVNKVRCAVTIEYDLDCTQESVDVRKEDVALICSFDNANSAHAINQCAKGNVDVIHEELAHVEHAAAANEDSKHLQLGADGWSALKTRVVTEVSSTRMYPGDGLTLAWDEGDAIVLKKWKSGVWRLLRGNTLLTTGLSKLDDAIRAQMERSHPSAFGGVAKMDEPKPAVANEDSKHLQLGADGWSALKTRVVTEVSSTRMYQGDGLTLAWDEGDAIVLKKWKSGVWKLLRGNTLLTTGLSKLDDAIRAQIERSHPSAFGDVDAAETDEPKPLRITRNQTPDVEHTAVANEDSKHLQLGADGWNALKTRVVTEVSSTRMHRGDGLTLAWDEGDAIVLKKTKGKWKLLRGNTLLTTSLSKLDDVIKEQVTKPHHAPRSDQAPELTAALNKLVCEVCADGGREHELILCDGCNRGCHIGCMEPPQSVVPTGEWFCRTCRSDFDFDLSQPVKSFAPLSIELSSASPDTAQELASGSSSGLAQQAAAESMRLAVARRSLLGQPARRRVWRA</sequence>
<evidence type="ECO:0000256" key="5">
    <source>
        <dbReference type="PROSITE-ProRule" id="PRU00146"/>
    </source>
</evidence>
<name>A0A830H4S6_9CHLO</name>
<feature type="region of interest" description="Disordered" evidence="6">
    <location>
        <begin position="199"/>
        <end position="266"/>
    </location>
</feature>
<dbReference type="GO" id="GO:0008270">
    <property type="term" value="F:zinc ion binding"/>
    <property type="evidence" value="ECO:0007669"/>
    <property type="project" value="UniProtKB-KW"/>
</dbReference>
<dbReference type="GO" id="GO:0000785">
    <property type="term" value="C:chromatin"/>
    <property type="evidence" value="ECO:0007669"/>
    <property type="project" value="TreeGrafter"/>
</dbReference>
<keyword evidence="3 5" id="KW-0863">Zinc-finger</keyword>
<dbReference type="PANTHER" id="PTHR45915">
    <property type="entry name" value="TRANSCRIPTION INTERMEDIARY FACTOR"/>
    <property type="match status" value="1"/>
</dbReference>
<keyword evidence="2" id="KW-0479">Metal-binding</keyword>
<feature type="compositionally biased region" description="Low complexity" evidence="6">
    <location>
        <begin position="241"/>
        <end position="254"/>
    </location>
</feature>
<evidence type="ECO:0000256" key="6">
    <source>
        <dbReference type="SAM" id="MobiDB-lite"/>
    </source>
</evidence>
<dbReference type="EMBL" id="BNJQ01000002">
    <property type="protein sequence ID" value="GHP02045.1"/>
    <property type="molecule type" value="Genomic_DNA"/>
</dbReference>
<comment type="caution">
    <text evidence="8">The sequence shown here is derived from an EMBL/GenBank/DDBJ whole genome shotgun (WGS) entry which is preliminary data.</text>
</comment>
<dbReference type="InterPro" id="IPR001965">
    <property type="entry name" value="Znf_PHD"/>
</dbReference>
<dbReference type="Pfam" id="PF00628">
    <property type="entry name" value="PHD"/>
    <property type="match status" value="1"/>
</dbReference>
<dbReference type="Gene3D" id="3.30.40.10">
    <property type="entry name" value="Zinc/RING finger domain, C3HC4 (zinc finger)"/>
    <property type="match status" value="1"/>
</dbReference>